<feature type="transmembrane region" description="Helical" evidence="1">
    <location>
        <begin position="32"/>
        <end position="50"/>
    </location>
</feature>
<evidence type="ECO:0000313" key="3">
    <source>
        <dbReference type="EMBL" id="QDQ15929.1"/>
    </source>
</evidence>
<dbReference type="AlphaFoldDB" id="A0A516RJV4"/>
<gene>
    <name evidence="3" type="ORF">FH965_39720</name>
</gene>
<feature type="transmembrane region" description="Helical" evidence="1">
    <location>
        <begin position="102"/>
        <end position="121"/>
    </location>
</feature>
<name>A0A516RJV4_STRST</name>
<dbReference type="InterPro" id="IPR046675">
    <property type="entry name" value="DUF6545"/>
</dbReference>
<keyword evidence="1" id="KW-0472">Membrane</keyword>
<dbReference type="RefSeq" id="WP_144323130.1">
    <property type="nucleotide sequence ID" value="NZ_CP040916.1"/>
</dbReference>
<organism evidence="3 4">
    <name type="scientific">Streptomyces spectabilis</name>
    <dbReference type="NCBI Taxonomy" id="68270"/>
    <lineage>
        <taxon>Bacteria</taxon>
        <taxon>Bacillati</taxon>
        <taxon>Actinomycetota</taxon>
        <taxon>Actinomycetes</taxon>
        <taxon>Kitasatosporales</taxon>
        <taxon>Streptomycetaceae</taxon>
        <taxon>Streptomyces</taxon>
    </lineage>
</organism>
<dbReference type="Pfam" id="PF20182">
    <property type="entry name" value="DUF6545"/>
    <property type="match status" value="1"/>
</dbReference>
<evidence type="ECO:0000259" key="2">
    <source>
        <dbReference type="Pfam" id="PF20182"/>
    </source>
</evidence>
<feature type="transmembrane region" description="Helical" evidence="1">
    <location>
        <begin position="70"/>
        <end position="90"/>
    </location>
</feature>
<keyword evidence="1" id="KW-0812">Transmembrane</keyword>
<dbReference type="NCBIfam" id="NF042915">
    <property type="entry name" value="MAB_1171c_fam"/>
    <property type="match status" value="1"/>
</dbReference>
<sequence length="390" mass="41978">MQDSAYYFPAAALALAAAARTPALIRHRHDPFLRSVCALLVLSAAVFFFAAPPTIAAVNDSIGIVNFSAPLVYCVMSAFSAACLVLIIDWRGGRPEDIRRASLGWITAYGVVIVLLITLFVRGDAPVERLRDLDTYYANTPYIREMIVLYLVSHTVAAVVMTTLCWRWSMRVHGWLRAGLVVIVIGYAGNLAFGATKYAAVIARWNGADWDEWSTDYAPPPAAGGAMISAVGYVLPLVGQRLSDARHDRSAFRALGPLWHALRQDAPPPPVPMPWWSPSGLRLTQREAANHDGLLALTPRLDPAVHERARARALRAGAHTDEAEAIPQAAMVACALDGRGKIRPPSGTGPSPALAVSSKALVRMSRALAHSPVVHAVRQDASAAVLPPDL</sequence>
<dbReference type="EMBL" id="CP040916">
    <property type="protein sequence ID" value="QDQ15929.1"/>
    <property type="molecule type" value="Genomic_DNA"/>
</dbReference>
<keyword evidence="1" id="KW-1133">Transmembrane helix</keyword>
<feature type="transmembrane region" description="Helical" evidence="1">
    <location>
        <begin position="221"/>
        <end position="239"/>
    </location>
</feature>
<feature type="transmembrane region" description="Helical" evidence="1">
    <location>
        <begin position="178"/>
        <end position="201"/>
    </location>
</feature>
<proteinExistence type="predicted"/>
<feature type="domain" description="DUF6545" evidence="2">
    <location>
        <begin position="248"/>
        <end position="368"/>
    </location>
</feature>
<evidence type="ECO:0000256" key="1">
    <source>
        <dbReference type="SAM" id="Phobius"/>
    </source>
</evidence>
<protein>
    <recommendedName>
        <fullName evidence="2">DUF6545 domain-containing protein</fullName>
    </recommendedName>
</protein>
<feature type="transmembrane region" description="Helical" evidence="1">
    <location>
        <begin position="6"/>
        <end position="25"/>
    </location>
</feature>
<reference evidence="3 4" key="1">
    <citation type="journal article" date="2019" name="J. Ind. Microbiol. Biotechnol.">
        <title>The complete genomic sequence of Streptomyces spectabilis NRRL-2792 and identification of secondary metabolite biosynthetic gene clusters.</title>
        <authorList>
            <person name="Sinha A."/>
            <person name="Phillips-Salemka S."/>
            <person name="Niraula T.A."/>
            <person name="Short K.A."/>
            <person name="Niraula N.P."/>
        </authorList>
    </citation>
    <scope>NUCLEOTIDE SEQUENCE [LARGE SCALE GENOMIC DNA]</scope>
    <source>
        <strain evidence="3 4">NRRL 2792</strain>
    </source>
</reference>
<dbReference type="Proteomes" id="UP000316806">
    <property type="component" value="Chromosome"/>
</dbReference>
<feature type="transmembrane region" description="Helical" evidence="1">
    <location>
        <begin position="147"/>
        <end position="166"/>
    </location>
</feature>
<evidence type="ECO:0000313" key="4">
    <source>
        <dbReference type="Proteomes" id="UP000316806"/>
    </source>
</evidence>
<dbReference type="InterPro" id="IPR050039">
    <property type="entry name" value="MAB_1171c-like"/>
</dbReference>
<accession>A0A516RJV4</accession>